<evidence type="ECO:0000256" key="1">
    <source>
        <dbReference type="SAM" id="SignalP"/>
    </source>
</evidence>
<dbReference type="RefSeq" id="WP_214300277.1">
    <property type="nucleotide sequence ID" value="NZ_JAHDYS010000013.1"/>
</dbReference>
<proteinExistence type="predicted"/>
<accession>A0ABS5UAZ7</accession>
<dbReference type="Proteomes" id="UP000784128">
    <property type="component" value="Unassembled WGS sequence"/>
</dbReference>
<keyword evidence="1" id="KW-0732">Signal</keyword>
<comment type="caution">
    <text evidence="2">The sequence shown here is derived from an EMBL/GenBank/DDBJ whole genome shotgun (WGS) entry which is preliminary data.</text>
</comment>
<organism evidence="2 3">
    <name type="scientific">Pelotalea chapellei</name>
    <dbReference type="NCBI Taxonomy" id="44671"/>
    <lineage>
        <taxon>Bacteria</taxon>
        <taxon>Pseudomonadati</taxon>
        <taxon>Thermodesulfobacteriota</taxon>
        <taxon>Desulfuromonadia</taxon>
        <taxon>Geobacterales</taxon>
        <taxon>Geobacteraceae</taxon>
        <taxon>Pelotalea</taxon>
    </lineage>
</organism>
<dbReference type="EMBL" id="JAHDYS010000013">
    <property type="protein sequence ID" value="MBT1072857.1"/>
    <property type="molecule type" value="Genomic_DNA"/>
</dbReference>
<evidence type="ECO:0000313" key="3">
    <source>
        <dbReference type="Proteomes" id="UP000784128"/>
    </source>
</evidence>
<sequence length="229" mass="25570">MKLIIRSTLQLTFIMLLMAPLPALAIPAITCHCFTDRSYDPARPTMADPYFLATSQNSFFAAAFKIDKKMIVMKKQRGVSATDLWVSHWLASKTGTDPESLLQARKTKATWQQVITPLRVPEKAIGKQFAEALKANAADDRLADLVVDELLLRFRLYGEAELGTMRKAGAGNQEIILASLIAFKTRQPPSALYHEVKKGSKSWGTQLTYADIAPAEIQKEYEGLINRNR</sequence>
<protein>
    <submittedName>
        <fullName evidence="2">Uncharacterized protein</fullName>
    </submittedName>
</protein>
<feature type="signal peptide" evidence="1">
    <location>
        <begin position="1"/>
        <end position="25"/>
    </location>
</feature>
<evidence type="ECO:0000313" key="2">
    <source>
        <dbReference type="EMBL" id="MBT1072857.1"/>
    </source>
</evidence>
<feature type="chain" id="PRO_5046347222" evidence="1">
    <location>
        <begin position="26"/>
        <end position="229"/>
    </location>
</feature>
<keyword evidence="3" id="KW-1185">Reference proteome</keyword>
<reference evidence="2 3" key="1">
    <citation type="submission" date="2021-05" db="EMBL/GenBank/DDBJ databases">
        <title>The draft genome of Geobacter chapellei DSM 13688.</title>
        <authorList>
            <person name="Xu Z."/>
            <person name="Masuda Y."/>
            <person name="Itoh H."/>
            <person name="Senoo K."/>
        </authorList>
    </citation>
    <scope>NUCLEOTIDE SEQUENCE [LARGE SCALE GENOMIC DNA]</scope>
    <source>
        <strain evidence="2 3">DSM 13688</strain>
    </source>
</reference>
<gene>
    <name evidence="2" type="ORF">KJB30_13760</name>
</gene>
<name>A0ABS5UAZ7_9BACT</name>